<dbReference type="Gene3D" id="3.30.70.100">
    <property type="match status" value="1"/>
</dbReference>
<reference evidence="2 3" key="1">
    <citation type="submission" date="2016-10" db="EMBL/GenBank/DDBJ databases">
        <authorList>
            <person name="de Groot N.N."/>
        </authorList>
    </citation>
    <scope>NUCLEOTIDE SEQUENCE [LARGE SCALE GENOMIC DNA]</scope>
    <source>
        <strain evidence="2 3">LMG 2247</strain>
    </source>
</reference>
<dbReference type="Proteomes" id="UP000199706">
    <property type="component" value="Unassembled WGS sequence"/>
</dbReference>
<dbReference type="Pfam" id="PF07045">
    <property type="entry name" value="DUF1330"/>
    <property type="match status" value="1"/>
</dbReference>
<dbReference type="EMBL" id="FNCJ01000015">
    <property type="protein sequence ID" value="SDH94121.1"/>
    <property type="molecule type" value="Genomic_DNA"/>
</dbReference>
<feature type="domain" description="DUF1330" evidence="1">
    <location>
        <begin position="2"/>
        <end position="94"/>
    </location>
</feature>
<gene>
    <name evidence="2" type="ORF">SAMN05216466_11519</name>
</gene>
<dbReference type="SUPFAM" id="SSF54909">
    <property type="entry name" value="Dimeric alpha+beta barrel"/>
    <property type="match status" value="1"/>
</dbReference>
<protein>
    <submittedName>
        <fullName evidence="2">Uncharacterized conserved protein, DUF1330 family</fullName>
    </submittedName>
</protein>
<accession>A0A1G8GIG4</accession>
<dbReference type="InterPro" id="IPR011008">
    <property type="entry name" value="Dimeric_a/b-barrel"/>
</dbReference>
<dbReference type="OrthoDB" id="516779at2"/>
<proteinExistence type="predicted"/>
<dbReference type="InterPro" id="IPR010753">
    <property type="entry name" value="DUF1330"/>
</dbReference>
<evidence type="ECO:0000313" key="3">
    <source>
        <dbReference type="Proteomes" id="UP000199706"/>
    </source>
</evidence>
<name>A0A1G8GIG4_9BURK</name>
<evidence type="ECO:0000313" key="2">
    <source>
        <dbReference type="EMBL" id="SDH94121.1"/>
    </source>
</evidence>
<organism evidence="2 3">
    <name type="scientific">Paraburkholderia phenazinium</name>
    <dbReference type="NCBI Taxonomy" id="60549"/>
    <lineage>
        <taxon>Bacteria</taxon>
        <taxon>Pseudomonadati</taxon>
        <taxon>Pseudomonadota</taxon>
        <taxon>Betaproteobacteria</taxon>
        <taxon>Burkholderiales</taxon>
        <taxon>Burkholderiaceae</taxon>
        <taxon>Paraburkholderia</taxon>
    </lineage>
</organism>
<dbReference type="RefSeq" id="WP_090689113.1">
    <property type="nucleotide sequence ID" value="NZ_CADERL010000029.1"/>
</dbReference>
<evidence type="ECO:0000259" key="1">
    <source>
        <dbReference type="Pfam" id="PF07045"/>
    </source>
</evidence>
<dbReference type="PANTHER" id="PTHR41521:SF4">
    <property type="entry name" value="BLR0684 PROTEIN"/>
    <property type="match status" value="1"/>
</dbReference>
<dbReference type="AlphaFoldDB" id="A0A1G8GIG4"/>
<dbReference type="PANTHER" id="PTHR41521">
    <property type="match status" value="1"/>
</dbReference>
<sequence>MPAYVHVNLRVIDSVKQAALAPRFQAALKEAGGQILHFGPVAQVLEGDEAPLPMAGVFEFPTLAQALAFYHSERYAPIKAERQEAQEARMFIVEMPS</sequence>